<dbReference type="SMART" id="SM01217">
    <property type="entry name" value="Fn3_like"/>
    <property type="match status" value="1"/>
</dbReference>
<evidence type="ECO:0000256" key="3">
    <source>
        <dbReference type="ARBA" id="ARBA00022525"/>
    </source>
</evidence>
<dbReference type="GO" id="GO:0045493">
    <property type="term" value="P:xylan catabolic process"/>
    <property type="evidence" value="ECO:0007669"/>
    <property type="project" value="InterPro"/>
</dbReference>
<dbReference type="InterPro" id="IPR036962">
    <property type="entry name" value="Glyco_hydro_3_N_sf"/>
</dbReference>
<dbReference type="FunFam" id="3.20.20.300:FF:000004">
    <property type="entry name" value="probable beta-D-xylosidase 7"/>
    <property type="match status" value="1"/>
</dbReference>
<dbReference type="InterPro" id="IPR002772">
    <property type="entry name" value="Glyco_hydro_3_C"/>
</dbReference>
<dbReference type="SUPFAM" id="SSF52279">
    <property type="entry name" value="Beta-D-glucan exohydrolase, C-terminal domain"/>
    <property type="match status" value="1"/>
</dbReference>
<keyword evidence="7" id="KW-0326">Glycosidase</keyword>
<dbReference type="OMA" id="IGFWAND"/>
<dbReference type="GO" id="GO:0005576">
    <property type="term" value="C:extracellular region"/>
    <property type="evidence" value="ECO:0007669"/>
    <property type="project" value="UniProtKB-SubCell"/>
</dbReference>
<dbReference type="InterPro" id="IPR017853">
    <property type="entry name" value="GH"/>
</dbReference>
<evidence type="ECO:0000256" key="6">
    <source>
        <dbReference type="ARBA" id="ARBA00023180"/>
    </source>
</evidence>
<dbReference type="Pfam" id="PF14310">
    <property type="entry name" value="Fn3-like"/>
    <property type="match status" value="1"/>
</dbReference>
<dbReference type="GO" id="GO:0009505">
    <property type="term" value="C:plant-type cell wall"/>
    <property type="evidence" value="ECO:0007669"/>
    <property type="project" value="TreeGrafter"/>
</dbReference>
<dbReference type="AlphaFoldDB" id="A0A7N0UM96"/>
<dbReference type="Gene3D" id="2.60.40.10">
    <property type="entry name" value="Immunoglobulins"/>
    <property type="match status" value="1"/>
</dbReference>
<evidence type="ECO:0000313" key="10">
    <source>
        <dbReference type="EnsemblPlants" id="Kaladp0076s0058.1.v1.1"/>
    </source>
</evidence>
<dbReference type="FunFam" id="3.40.50.1700:FF:000001">
    <property type="entry name" value="probable beta-D-xylosidase 2"/>
    <property type="match status" value="1"/>
</dbReference>
<evidence type="ECO:0000313" key="11">
    <source>
        <dbReference type="Proteomes" id="UP000594263"/>
    </source>
</evidence>
<dbReference type="InterPro" id="IPR036881">
    <property type="entry name" value="Glyco_hydro_3_C_sf"/>
</dbReference>
<dbReference type="GO" id="GO:0046556">
    <property type="term" value="F:alpha-L-arabinofuranosidase activity"/>
    <property type="evidence" value="ECO:0007669"/>
    <property type="project" value="TreeGrafter"/>
</dbReference>
<keyword evidence="4 8" id="KW-0732">Signal</keyword>
<dbReference type="Gene3D" id="3.40.50.1700">
    <property type="entry name" value="Glycoside hydrolase family 3 C-terminal domain"/>
    <property type="match status" value="1"/>
</dbReference>
<dbReference type="GO" id="GO:0009044">
    <property type="term" value="F:xylan 1,4-beta-xylosidase activity"/>
    <property type="evidence" value="ECO:0007669"/>
    <property type="project" value="InterPro"/>
</dbReference>
<keyword evidence="3" id="KW-0964">Secreted</keyword>
<keyword evidence="11" id="KW-1185">Reference proteome</keyword>
<dbReference type="PANTHER" id="PTHR42721:SF3">
    <property type="entry name" value="BETA-D-XYLOSIDASE 5-RELATED"/>
    <property type="match status" value="1"/>
</dbReference>
<evidence type="ECO:0000256" key="2">
    <source>
        <dbReference type="ARBA" id="ARBA00005336"/>
    </source>
</evidence>
<reference evidence="10" key="1">
    <citation type="submission" date="2021-01" db="UniProtKB">
        <authorList>
            <consortium name="EnsemblPlants"/>
        </authorList>
    </citation>
    <scope>IDENTIFICATION</scope>
</reference>
<keyword evidence="5" id="KW-0378">Hydrolase</keyword>
<dbReference type="InterPro" id="IPR044993">
    <property type="entry name" value="BXL"/>
</dbReference>
<comment type="similarity">
    <text evidence="2">Belongs to the glycosyl hydrolase 3 family.</text>
</comment>
<protein>
    <recommendedName>
        <fullName evidence="9">Fibronectin type III-like domain-containing protein</fullName>
    </recommendedName>
</protein>
<feature type="domain" description="Fibronectin type III-like" evidence="9">
    <location>
        <begin position="694"/>
        <end position="765"/>
    </location>
</feature>
<evidence type="ECO:0000256" key="4">
    <source>
        <dbReference type="ARBA" id="ARBA00022729"/>
    </source>
</evidence>
<dbReference type="InterPro" id="IPR026891">
    <property type="entry name" value="Fn3-like"/>
</dbReference>
<organism evidence="10 11">
    <name type="scientific">Kalanchoe fedtschenkoi</name>
    <name type="common">Lavender scallops</name>
    <name type="synonym">South American air plant</name>
    <dbReference type="NCBI Taxonomy" id="63787"/>
    <lineage>
        <taxon>Eukaryota</taxon>
        <taxon>Viridiplantae</taxon>
        <taxon>Streptophyta</taxon>
        <taxon>Embryophyta</taxon>
        <taxon>Tracheophyta</taxon>
        <taxon>Spermatophyta</taxon>
        <taxon>Magnoliopsida</taxon>
        <taxon>eudicotyledons</taxon>
        <taxon>Gunneridae</taxon>
        <taxon>Pentapetalae</taxon>
        <taxon>Saxifragales</taxon>
        <taxon>Crassulaceae</taxon>
        <taxon>Kalanchoe</taxon>
    </lineage>
</organism>
<dbReference type="Pfam" id="PF01915">
    <property type="entry name" value="Glyco_hydro_3_C"/>
    <property type="match status" value="1"/>
</dbReference>
<dbReference type="EnsemblPlants" id="Kaladp0076s0058.1.v1.1">
    <property type="protein sequence ID" value="Kaladp0076s0058.1.v1.1"/>
    <property type="gene ID" value="Kaladp0076s0058.v1.1"/>
</dbReference>
<feature type="signal peptide" evidence="8">
    <location>
        <begin position="1"/>
        <end position="20"/>
    </location>
</feature>
<dbReference type="Gramene" id="Kaladp0076s0058.1.v1.1">
    <property type="protein sequence ID" value="Kaladp0076s0058.1.v1.1"/>
    <property type="gene ID" value="Kaladp0076s0058.v1.1"/>
</dbReference>
<name>A0A7N0UM96_KALFE</name>
<comment type="subcellular location">
    <subcellularLocation>
        <location evidence="1">Secreted</location>
    </subcellularLocation>
</comment>
<dbReference type="PANTHER" id="PTHR42721">
    <property type="entry name" value="SUGAR HYDROLASE-RELATED"/>
    <property type="match status" value="1"/>
</dbReference>
<dbReference type="GO" id="GO:0031222">
    <property type="term" value="P:arabinan catabolic process"/>
    <property type="evidence" value="ECO:0007669"/>
    <property type="project" value="TreeGrafter"/>
</dbReference>
<dbReference type="Gene3D" id="3.20.20.300">
    <property type="entry name" value="Glycoside hydrolase, family 3, N-terminal domain"/>
    <property type="match status" value="1"/>
</dbReference>
<dbReference type="SUPFAM" id="SSF51445">
    <property type="entry name" value="(Trans)glycosidases"/>
    <property type="match status" value="1"/>
</dbReference>
<dbReference type="InterPro" id="IPR013783">
    <property type="entry name" value="Ig-like_fold"/>
</dbReference>
<sequence>MSMVTSLSLLLLISTAVCGAAPPHACSSDDPKTQSFPFCNRTLHTPIRARDLVSRLTLDEKIAQLTNGAAAIPRLGVPAFQWWSEALHGVADAGRGIHFNWGPIKAATSFPQVILTVASFDDELWYRIGRVIGREARAVYNQGQGEGMTFWSPNINIFRDPRWGRGQETPGEDPLTTGKYAISYVRGVQGDSFQGGALRGGRLQASACCKHFTAYDLEGWNGTNRYTFDAQVTAQDLADTYQPPFQSCVQQARASGMMCAYNRVNGVPNCADHNLLTKVARKQWRFNGYITADCDAVAVIYESHKYAKTPEDAAADALKAGMDIDCGLYLKMHTKAALQQRKVGISDIDRALTHLVAVRIRLGLFNGDPRNLPFGKIGPREVCSWKHQNLALDAARHGIVLLKNNAGLLPLSKSSAISLAVIGPNANNAKTLQGNYYGPPCKSVTPLQALQSYVKNVEYQSGCNDVGCKYFDASPALNLAREADYVVLVVGLDQSQEAESRDRNSLYLPGKQQKLVTSVADIAKRPVVLVLLSGGPVDVTFAKLHPKIGGILWAGYPGEAGGTALAEIIFGDHNPGGKLPVTWYPQHFVETVPMTDMRMRPDPFDGYPGRTYRFYRGETVFPFGYGLSYSKHVYDFINVSCNTIDLNPASNVDSLMLSNTSYIKVSELDAETCDSGRVRVRVGVWNSGEMASKHPVLLFVRPGEVADGNDPVKQLVGFETVRLEPGERGEVEYVVRPCEHLARADADGAMVVGRGSHFLVVEDQEYPISVLI</sequence>
<evidence type="ECO:0000256" key="7">
    <source>
        <dbReference type="ARBA" id="ARBA00023295"/>
    </source>
</evidence>
<proteinExistence type="inferred from homology"/>
<dbReference type="PRINTS" id="PR00133">
    <property type="entry name" value="GLHYDRLASE3"/>
</dbReference>
<keyword evidence="6" id="KW-0325">Glycoprotein</keyword>
<evidence type="ECO:0000259" key="9">
    <source>
        <dbReference type="SMART" id="SM01217"/>
    </source>
</evidence>
<dbReference type="Pfam" id="PF00933">
    <property type="entry name" value="Glyco_hydro_3"/>
    <property type="match status" value="1"/>
</dbReference>
<dbReference type="Proteomes" id="UP000594263">
    <property type="component" value="Unplaced"/>
</dbReference>
<evidence type="ECO:0000256" key="8">
    <source>
        <dbReference type="SAM" id="SignalP"/>
    </source>
</evidence>
<evidence type="ECO:0000256" key="5">
    <source>
        <dbReference type="ARBA" id="ARBA00022801"/>
    </source>
</evidence>
<dbReference type="InterPro" id="IPR001764">
    <property type="entry name" value="Glyco_hydro_3_N"/>
</dbReference>
<accession>A0A7N0UM96</accession>
<evidence type="ECO:0000256" key="1">
    <source>
        <dbReference type="ARBA" id="ARBA00004613"/>
    </source>
</evidence>
<feature type="chain" id="PRO_5029888025" description="Fibronectin type III-like domain-containing protein" evidence="8">
    <location>
        <begin position="21"/>
        <end position="772"/>
    </location>
</feature>